<dbReference type="Proteomes" id="UP000636709">
    <property type="component" value="Unassembled WGS sequence"/>
</dbReference>
<dbReference type="PANTHER" id="PTHR44586">
    <property type="entry name" value="F-BOX DOMAIN CONTAINING PROTEIN, EXPRESSED"/>
    <property type="match status" value="1"/>
</dbReference>
<dbReference type="PANTHER" id="PTHR44586:SF14">
    <property type="entry name" value="F-BOX DOMAIN CONTAINING PROTEIN, EXPRESSED"/>
    <property type="match status" value="1"/>
</dbReference>
<name>A0A835FYZ1_9POAL</name>
<organism evidence="2 3">
    <name type="scientific">Digitaria exilis</name>
    <dbReference type="NCBI Taxonomy" id="1010633"/>
    <lineage>
        <taxon>Eukaryota</taxon>
        <taxon>Viridiplantae</taxon>
        <taxon>Streptophyta</taxon>
        <taxon>Embryophyta</taxon>
        <taxon>Tracheophyta</taxon>
        <taxon>Spermatophyta</taxon>
        <taxon>Magnoliopsida</taxon>
        <taxon>Liliopsida</taxon>
        <taxon>Poales</taxon>
        <taxon>Poaceae</taxon>
        <taxon>PACMAD clade</taxon>
        <taxon>Panicoideae</taxon>
        <taxon>Panicodae</taxon>
        <taxon>Paniceae</taxon>
        <taxon>Anthephorinae</taxon>
        <taxon>Digitaria</taxon>
    </lineage>
</organism>
<proteinExistence type="predicted"/>
<protein>
    <recommendedName>
        <fullName evidence="1">KIB1-4 beta-propeller domain-containing protein</fullName>
    </recommendedName>
</protein>
<dbReference type="AlphaFoldDB" id="A0A835FYZ1"/>
<dbReference type="InterPro" id="IPR005174">
    <property type="entry name" value="KIB1-4_b-propeller"/>
</dbReference>
<evidence type="ECO:0000313" key="3">
    <source>
        <dbReference type="Proteomes" id="UP000636709"/>
    </source>
</evidence>
<accession>A0A835FYZ1</accession>
<dbReference type="EMBL" id="JACEFO010000121">
    <property type="protein sequence ID" value="KAF8780619.1"/>
    <property type="molecule type" value="Genomic_DNA"/>
</dbReference>
<sequence>MLRTPACEALGCIGGLRRHASCTPLNLMVTTLPASTASQRRGSTLTLPEPLILSRYLIGSTNGWLVTADDRSELHMINPITGEQIALPSVTTIEQVEAIFDEADAIQMYEFSQYYGEEEFSIPSFHPLHELRDYLYVKAFAPSGDLLQVWREQDRKIVAAEEDGDAPKRDHDPSEIFMETRKIMLYKVDMDAKELMEMSSLHDHVLFLGLRQSHCLSAGECPQLKANHVYLTDDGLGFALMKQDRRDIGVFNLDNNNTEEVVPPQLFCSWPAPIWITPSLSNVSSGWNNICARS</sequence>
<feature type="domain" description="KIB1-4 beta-propeller" evidence="1">
    <location>
        <begin position="43"/>
        <end position="94"/>
    </location>
</feature>
<evidence type="ECO:0000313" key="2">
    <source>
        <dbReference type="EMBL" id="KAF8780619.1"/>
    </source>
</evidence>
<keyword evidence="3" id="KW-1185">Reference proteome</keyword>
<evidence type="ECO:0000259" key="1">
    <source>
        <dbReference type="Pfam" id="PF03478"/>
    </source>
</evidence>
<reference evidence="2" key="1">
    <citation type="submission" date="2020-07" db="EMBL/GenBank/DDBJ databases">
        <title>Genome sequence and genetic diversity analysis of an under-domesticated orphan crop, white fonio (Digitaria exilis).</title>
        <authorList>
            <person name="Bennetzen J.L."/>
            <person name="Chen S."/>
            <person name="Ma X."/>
            <person name="Wang X."/>
            <person name="Yssel A.E.J."/>
            <person name="Chaluvadi S.R."/>
            <person name="Johnson M."/>
            <person name="Gangashetty P."/>
            <person name="Hamidou F."/>
            <person name="Sanogo M.D."/>
            <person name="Zwaenepoel A."/>
            <person name="Wallace J."/>
            <person name="Van De Peer Y."/>
            <person name="Van Deynze A."/>
        </authorList>
    </citation>
    <scope>NUCLEOTIDE SEQUENCE</scope>
    <source>
        <tissue evidence="2">Leaves</tissue>
    </source>
</reference>
<gene>
    <name evidence="2" type="ORF">HU200_001220</name>
</gene>
<feature type="domain" description="KIB1-4 beta-propeller" evidence="1">
    <location>
        <begin position="104"/>
        <end position="252"/>
    </location>
</feature>
<comment type="caution">
    <text evidence="2">The sequence shown here is derived from an EMBL/GenBank/DDBJ whole genome shotgun (WGS) entry which is preliminary data.</text>
</comment>
<dbReference type="OrthoDB" id="591189at2759"/>
<dbReference type="Pfam" id="PF03478">
    <property type="entry name" value="Beta-prop_KIB1-4"/>
    <property type="match status" value="2"/>
</dbReference>